<evidence type="ECO:0000256" key="3">
    <source>
        <dbReference type="ARBA" id="ARBA00022670"/>
    </source>
</evidence>
<dbReference type="SUPFAM" id="SSF55920">
    <property type="entry name" value="Creatinase/aminopeptidase"/>
    <property type="match status" value="1"/>
</dbReference>
<reference evidence="10" key="1">
    <citation type="submission" date="2016-02" db="EMBL/GenBank/DDBJ databases">
        <authorList>
            <person name="Wibberg D."/>
        </authorList>
    </citation>
    <scope>NUCLEOTIDE SEQUENCE [LARGE SCALE GENOMIC DNA]</scope>
</reference>
<keyword evidence="3 6" id="KW-0645">Protease</keyword>
<evidence type="ECO:0000256" key="2">
    <source>
        <dbReference type="ARBA" id="ARBA00022438"/>
    </source>
</evidence>
<keyword evidence="10" id="KW-1185">Reference proteome</keyword>
<evidence type="ECO:0000256" key="7">
    <source>
        <dbReference type="RuleBase" id="RU003653"/>
    </source>
</evidence>
<dbReference type="InterPro" id="IPR001714">
    <property type="entry name" value="Pept_M24_MAP"/>
</dbReference>
<dbReference type="GO" id="GO:0004239">
    <property type="term" value="F:initiator methionyl aminopeptidase activity"/>
    <property type="evidence" value="ECO:0007669"/>
    <property type="project" value="UniProtKB-UniRule"/>
</dbReference>
<keyword evidence="4 6" id="KW-0479">Metal-binding</keyword>
<evidence type="ECO:0000256" key="1">
    <source>
        <dbReference type="ARBA" id="ARBA00002521"/>
    </source>
</evidence>
<evidence type="ECO:0000256" key="6">
    <source>
        <dbReference type="HAMAP-Rule" id="MF_01974"/>
    </source>
</evidence>
<keyword evidence="2 6" id="KW-0031">Aminopeptidase</keyword>
<dbReference type="HAMAP" id="MF_01974">
    <property type="entry name" value="MetAP_1"/>
    <property type="match status" value="1"/>
</dbReference>
<feature type="binding site" evidence="6">
    <location>
        <position position="84"/>
    </location>
    <ligand>
        <name>substrate</name>
    </ligand>
</feature>
<protein>
    <recommendedName>
        <fullName evidence="6 7">Methionine aminopeptidase</fullName>
        <shortName evidence="6">MAP</shortName>
        <shortName evidence="6">MetAP</shortName>
        <ecNumber evidence="6 7">3.4.11.18</ecNumber>
    </recommendedName>
    <alternativeName>
        <fullName evidence="6">Peptidase M</fullName>
    </alternativeName>
</protein>
<evidence type="ECO:0000256" key="4">
    <source>
        <dbReference type="ARBA" id="ARBA00022723"/>
    </source>
</evidence>
<gene>
    <name evidence="6 9" type="primary">map</name>
    <name evidence="9" type="ORF">FDG2_5769</name>
</gene>
<comment type="similarity">
    <text evidence="6">Belongs to the peptidase M24A family. Methionine aminopeptidase type 1 subfamily.</text>
</comment>
<dbReference type="Proteomes" id="UP000199013">
    <property type="component" value="Unassembled WGS sequence"/>
</dbReference>
<organism evidence="9 10">
    <name type="scientific">Candidatus Protofrankia californiensis</name>
    <dbReference type="NCBI Taxonomy" id="1839754"/>
    <lineage>
        <taxon>Bacteria</taxon>
        <taxon>Bacillati</taxon>
        <taxon>Actinomycetota</taxon>
        <taxon>Actinomycetes</taxon>
        <taxon>Frankiales</taxon>
        <taxon>Frankiaceae</taxon>
        <taxon>Protofrankia</taxon>
    </lineage>
</organism>
<evidence type="ECO:0000259" key="8">
    <source>
        <dbReference type="Pfam" id="PF00557"/>
    </source>
</evidence>
<feature type="binding site" evidence="6">
    <location>
        <position position="113"/>
    </location>
    <ligand>
        <name>a divalent metal cation</name>
        <dbReference type="ChEBI" id="CHEBI:60240"/>
        <label>1</label>
    </ligand>
</feature>
<comment type="cofactor">
    <cofactor evidence="6">
        <name>Co(2+)</name>
        <dbReference type="ChEBI" id="CHEBI:48828"/>
    </cofactor>
    <cofactor evidence="6">
        <name>Zn(2+)</name>
        <dbReference type="ChEBI" id="CHEBI:29105"/>
    </cofactor>
    <cofactor evidence="6">
        <name>Mn(2+)</name>
        <dbReference type="ChEBI" id="CHEBI:29035"/>
    </cofactor>
    <cofactor evidence="6">
        <name>Fe(2+)</name>
        <dbReference type="ChEBI" id="CHEBI:29033"/>
    </cofactor>
    <text evidence="6">Binds 2 divalent metal cations per subunit. Has a high-affinity and a low affinity metal-binding site. The true nature of the physiological cofactor is under debate. The enzyme is active with cobalt, zinc, manganese or divalent iron ions. Most likely, methionine aminopeptidases function as mononuclear Fe(2+)-metalloproteases under physiological conditions, and the catalytically relevant metal-binding site has been assigned to the histidine-containing high-affinity site.</text>
</comment>
<comment type="catalytic activity">
    <reaction evidence="6 7">
        <text>Release of N-terminal amino acids, preferentially methionine, from peptides and arylamides.</text>
        <dbReference type="EC" id="3.4.11.18"/>
    </reaction>
</comment>
<dbReference type="PANTHER" id="PTHR43330:SF27">
    <property type="entry name" value="METHIONINE AMINOPEPTIDASE"/>
    <property type="match status" value="1"/>
</dbReference>
<dbReference type="NCBIfam" id="TIGR00500">
    <property type="entry name" value="met_pdase_I"/>
    <property type="match status" value="1"/>
</dbReference>
<comment type="function">
    <text evidence="1 6">Removes the N-terminal methionine from nascent proteins. The N-terminal methionine is often cleaved when the second residue in the primary sequence is small and uncharged (Met-Ala-, Cys, Gly, Pro, Ser, Thr, or Val). Requires deformylation of the N(alpha)-formylated initiator methionine before it can be hydrolyzed.</text>
</comment>
<dbReference type="GO" id="GO:0070006">
    <property type="term" value="F:metalloaminopeptidase activity"/>
    <property type="evidence" value="ECO:0007669"/>
    <property type="project" value="UniProtKB-UniRule"/>
</dbReference>
<name>A0A1C3PFR7_9ACTN</name>
<dbReference type="GO" id="GO:0046872">
    <property type="term" value="F:metal ion binding"/>
    <property type="evidence" value="ECO:0007669"/>
    <property type="project" value="UniProtKB-UniRule"/>
</dbReference>
<dbReference type="InterPro" id="IPR036005">
    <property type="entry name" value="Creatinase/aminopeptidase-like"/>
</dbReference>
<dbReference type="AlphaFoldDB" id="A0A1C3PFR7"/>
<feature type="binding site" evidence="6">
    <location>
        <position position="183"/>
    </location>
    <ligand>
        <name>substrate</name>
    </ligand>
</feature>
<comment type="subunit">
    <text evidence="6">Monomer.</text>
</comment>
<feature type="binding site" evidence="6">
    <location>
        <position position="113"/>
    </location>
    <ligand>
        <name>a divalent metal cation</name>
        <dbReference type="ChEBI" id="CHEBI:60240"/>
        <label>2</label>
        <note>catalytic</note>
    </ligand>
</feature>
<feature type="domain" description="Peptidase M24" evidence="8">
    <location>
        <begin position="17"/>
        <end position="246"/>
    </location>
</feature>
<feature type="binding site" evidence="6">
    <location>
        <position position="240"/>
    </location>
    <ligand>
        <name>a divalent metal cation</name>
        <dbReference type="ChEBI" id="CHEBI:60240"/>
        <label>2</label>
        <note>catalytic</note>
    </ligand>
</feature>
<keyword evidence="5 6" id="KW-0378">Hydrolase</keyword>
<dbReference type="GO" id="GO:0006508">
    <property type="term" value="P:proteolysis"/>
    <property type="evidence" value="ECO:0007669"/>
    <property type="project" value="UniProtKB-KW"/>
</dbReference>
<dbReference type="EMBL" id="FLUV01002388">
    <property type="protein sequence ID" value="SBW28616.1"/>
    <property type="molecule type" value="Genomic_DNA"/>
</dbReference>
<accession>A0A1C3PFR7</accession>
<dbReference type="PROSITE" id="PS00680">
    <property type="entry name" value="MAP_1"/>
    <property type="match status" value="1"/>
</dbReference>
<evidence type="ECO:0000313" key="10">
    <source>
        <dbReference type="Proteomes" id="UP000199013"/>
    </source>
</evidence>
<dbReference type="PANTHER" id="PTHR43330">
    <property type="entry name" value="METHIONINE AMINOPEPTIDASE"/>
    <property type="match status" value="1"/>
</dbReference>
<proteinExistence type="inferred from homology"/>
<dbReference type="InterPro" id="IPR000994">
    <property type="entry name" value="Pept_M24"/>
</dbReference>
<dbReference type="CDD" id="cd01086">
    <property type="entry name" value="MetAP1"/>
    <property type="match status" value="1"/>
</dbReference>
<dbReference type="InterPro" id="IPR002467">
    <property type="entry name" value="Pept_M24A_MAP1"/>
</dbReference>
<dbReference type="Pfam" id="PF00557">
    <property type="entry name" value="Peptidase_M24"/>
    <property type="match status" value="1"/>
</dbReference>
<feature type="binding site" evidence="6">
    <location>
        <position position="240"/>
    </location>
    <ligand>
        <name>a divalent metal cation</name>
        <dbReference type="ChEBI" id="CHEBI:60240"/>
        <label>1</label>
    </ligand>
</feature>
<sequence>MARREHVQIKTDSEIAKMRVAGLVVARALEKLRAAVEPGITTEELDAIAEKSIRDDGAIPSFKGYGQPPFPASICASVNDEVVHGIPHRKRVLREGDIISVDCGAIADGWHGDSAITVPVGTVPQPFLDLIEACEQALWQGLATAQLGGKLTDISAAVERSVSPRGYGIVDHYGGHGIGTEMHQPPHVLNHGRPGRGIRLVEGIALAIEPMITMGRPDTRVLDDEWTVATTDGSWAAHTEHTVAVTSRGPWVLTALDGGTAQFAELGVTCGQPAETPAS</sequence>
<feature type="binding site" evidence="6">
    <location>
        <position position="209"/>
    </location>
    <ligand>
        <name>a divalent metal cation</name>
        <dbReference type="ChEBI" id="CHEBI:60240"/>
        <label>2</label>
        <note>catalytic</note>
    </ligand>
</feature>
<dbReference type="Gene3D" id="3.90.230.10">
    <property type="entry name" value="Creatinase/methionine aminopeptidase superfamily"/>
    <property type="match status" value="1"/>
</dbReference>
<feature type="binding site" evidence="6">
    <location>
        <position position="102"/>
    </location>
    <ligand>
        <name>a divalent metal cation</name>
        <dbReference type="ChEBI" id="CHEBI:60240"/>
        <label>1</label>
    </ligand>
</feature>
<dbReference type="GO" id="GO:0005829">
    <property type="term" value="C:cytosol"/>
    <property type="evidence" value="ECO:0007669"/>
    <property type="project" value="TreeGrafter"/>
</dbReference>
<feature type="binding site" evidence="6">
    <location>
        <position position="176"/>
    </location>
    <ligand>
        <name>a divalent metal cation</name>
        <dbReference type="ChEBI" id="CHEBI:60240"/>
        <label>2</label>
        <note>catalytic</note>
    </ligand>
</feature>
<evidence type="ECO:0000256" key="5">
    <source>
        <dbReference type="ARBA" id="ARBA00022801"/>
    </source>
</evidence>
<dbReference type="PRINTS" id="PR00599">
    <property type="entry name" value="MAPEPTIDASE"/>
</dbReference>
<evidence type="ECO:0000313" key="9">
    <source>
        <dbReference type="EMBL" id="SBW28616.1"/>
    </source>
</evidence>
<dbReference type="EC" id="3.4.11.18" evidence="6 7"/>